<name>A0A8B7P675_HYAAZ</name>
<feature type="non-terminal residue" evidence="3">
    <location>
        <position position="1"/>
    </location>
</feature>
<dbReference type="GeneID" id="108677665"/>
<accession>A0A8B7P675</accession>
<proteinExistence type="predicted"/>
<protein>
    <submittedName>
        <fullName evidence="3">Uncharacterized protein LOC108677665</fullName>
    </submittedName>
</protein>
<evidence type="ECO:0000313" key="2">
    <source>
        <dbReference type="Proteomes" id="UP000694843"/>
    </source>
</evidence>
<evidence type="ECO:0000313" key="3">
    <source>
        <dbReference type="RefSeq" id="XP_018021407.1"/>
    </source>
</evidence>
<feature type="region of interest" description="Disordered" evidence="1">
    <location>
        <begin position="602"/>
        <end position="660"/>
    </location>
</feature>
<dbReference type="AlphaFoldDB" id="A0A8B7P675"/>
<dbReference type="KEGG" id="hazt:108677665"/>
<organism evidence="2 3">
    <name type="scientific">Hyalella azteca</name>
    <name type="common">Amphipod</name>
    <dbReference type="NCBI Taxonomy" id="294128"/>
    <lineage>
        <taxon>Eukaryota</taxon>
        <taxon>Metazoa</taxon>
        <taxon>Ecdysozoa</taxon>
        <taxon>Arthropoda</taxon>
        <taxon>Crustacea</taxon>
        <taxon>Multicrustacea</taxon>
        <taxon>Malacostraca</taxon>
        <taxon>Eumalacostraca</taxon>
        <taxon>Peracarida</taxon>
        <taxon>Amphipoda</taxon>
        <taxon>Senticaudata</taxon>
        <taxon>Talitrida</taxon>
        <taxon>Talitroidea</taxon>
        <taxon>Hyalellidae</taxon>
        <taxon>Hyalella</taxon>
    </lineage>
</organism>
<dbReference type="Proteomes" id="UP000694843">
    <property type="component" value="Unplaced"/>
</dbReference>
<keyword evidence="2" id="KW-1185">Reference proteome</keyword>
<gene>
    <name evidence="3" type="primary">LOC108677665</name>
</gene>
<sequence>SLTRLQRQEKTLSDRLAQTVFCRTTAAKKLTSAQQQWQELRQRCEQHGQLHCSSTELQHILDHAPLQEALRVQEQEGSSLRVLLKESLGEVKEGHRLQCLLLHAVCGLHERLNSNHTLTNNLFQSVVSDLDEYRIAWADQRIEEEECAAGGDNPKPASSEPAILPPELEWLTRLDAAPATAGENETPPATQLPPLPAKSLKKSILKGSSSVLDLQDTHTSPLVVQAIAVTAEQLHKSTRANTLNNQRLSTAPVDLHKEPLQPTTPTIAQLISVPLTSISFNPTQSLNSVSASAQSNFPNHLSSSVASVSSTTVQFTACPSISSSIGGGENHMCIRDGITASSSSSFPRIKLSETIDLDGFDENNSPVLLSHLHFNSSVATTSSYSAVSRPLCLVEGSNAAPPVIADGSRNIFSVNSTWATQASMTPSHSQALPSATASIVKSTLQRQSATRNLGVYIPSCKLIPDKTDSQFINNVPGSRSGIRFSDTFSITPSKFVSEHQFNILPSVSDLRNPSILNPTANGYPKLFASSSYATLNATVDLSDTGKKITPVEQNPTVSSASVSYSGGVPGLALLNDCSNLLHSSSKGNENSQINSTFISNSCVEETSDGPSTNPYNEIRGATESNKTKLDLNGNYTTRSEQPDSDGEDVSEEDACQENRSSARQLLFNSPDAQPAGCQPSQNSTFCVEPSEGSVENLLPLNPLELLEMSTSWSLKLKSILKHSNSSSTARRYEVGGGQISRTAVARLLSRRNLSASSSLLRRTSAQSASQSQTLRRKDLQCAA</sequence>
<dbReference type="RefSeq" id="XP_018021407.1">
    <property type="nucleotide sequence ID" value="XM_018165918.1"/>
</dbReference>
<evidence type="ECO:0000256" key="1">
    <source>
        <dbReference type="SAM" id="MobiDB-lite"/>
    </source>
</evidence>
<feature type="compositionally biased region" description="Polar residues" evidence="1">
    <location>
        <begin position="602"/>
        <end position="615"/>
    </location>
</feature>
<reference evidence="3" key="1">
    <citation type="submission" date="2025-08" db="UniProtKB">
        <authorList>
            <consortium name="RefSeq"/>
        </authorList>
    </citation>
    <scope>IDENTIFICATION</scope>
    <source>
        <tissue evidence="3">Whole organism</tissue>
    </source>
</reference>
<feature type="compositionally biased region" description="Acidic residues" evidence="1">
    <location>
        <begin position="642"/>
        <end position="655"/>
    </location>
</feature>